<keyword evidence="3" id="KW-1185">Reference proteome</keyword>
<organism evidence="2 3">
    <name type="scientific">Trifolium medium</name>
    <dbReference type="NCBI Taxonomy" id="97028"/>
    <lineage>
        <taxon>Eukaryota</taxon>
        <taxon>Viridiplantae</taxon>
        <taxon>Streptophyta</taxon>
        <taxon>Embryophyta</taxon>
        <taxon>Tracheophyta</taxon>
        <taxon>Spermatophyta</taxon>
        <taxon>Magnoliopsida</taxon>
        <taxon>eudicotyledons</taxon>
        <taxon>Gunneridae</taxon>
        <taxon>Pentapetalae</taxon>
        <taxon>rosids</taxon>
        <taxon>fabids</taxon>
        <taxon>Fabales</taxon>
        <taxon>Fabaceae</taxon>
        <taxon>Papilionoideae</taxon>
        <taxon>50 kb inversion clade</taxon>
        <taxon>NPAAA clade</taxon>
        <taxon>Hologalegina</taxon>
        <taxon>IRL clade</taxon>
        <taxon>Trifolieae</taxon>
        <taxon>Trifolium</taxon>
    </lineage>
</organism>
<sequence length="31" mass="3308">MPQFPSLNLDTTPTTSTTNSPTPSEVHPGHD</sequence>
<dbReference type="EMBL" id="LXQA010584258">
    <property type="protein sequence ID" value="MCI60579.1"/>
    <property type="molecule type" value="Genomic_DNA"/>
</dbReference>
<evidence type="ECO:0000313" key="3">
    <source>
        <dbReference type="Proteomes" id="UP000265520"/>
    </source>
</evidence>
<protein>
    <submittedName>
        <fullName evidence="2">Uncharacterized protein</fullName>
    </submittedName>
</protein>
<accession>A0A392THE0</accession>
<dbReference type="Proteomes" id="UP000265520">
    <property type="component" value="Unassembled WGS sequence"/>
</dbReference>
<feature type="region of interest" description="Disordered" evidence="1">
    <location>
        <begin position="1"/>
        <end position="31"/>
    </location>
</feature>
<dbReference type="AlphaFoldDB" id="A0A392THE0"/>
<feature type="non-terminal residue" evidence="2">
    <location>
        <position position="31"/>
    </location>
</feature>
<feature type="compositionally biased region" description="Low complexity" evidence="1">
    <location>
        <begin position="1"/>
        <end position="24"/>
    </location>
</feature>
<evidence type="ECO:0000256" key="1">
    <source>
        <dbReference type="SAM" id="MobiDB-lite"/>
    </source>
</evidence>
<evidence type="ECO:0000313" key="2">
    <source>
        <dbReference type="EMBL" id="MCI60579.1"/>
    </source>
</evidence>
<proteinExistence type="predicted"/>
<comment type="caution">
    <text evidence="2">The sequence shown here is derived from an EMBL/GenBank/DDBJ whole genome shotgun (WGS) entry which is preliminary data.</text>
</comment>
<name>A0A392THE0_9FABA</name>
<reference evidence="2 3" key="1">
    <citation type="journal article" date="2018" name="Front. Plant Sci.">
        <title>Red Clover (Trifolium pratense) and Zigzag Clover (T. medium) - A Picture of Genomic Similarities and Differences.</title>
        <authorList>
            <person name="Dluhosova J."/>
            <person name="Istvanek J."/>
            <person name="Nedelnik J."/>
            <person name="Repkova J."/>
        </authorList>
    </citation>
    <scope>NUCLEOTIDE SEQUENCE [LARGE SCALE GENOMIC DNA]</scope>
    <source>
        <strain evidence="3">cv. 10/8</strain>
        <tissue evidence="2">Leaf</tissue>
    </source>
</reference>